<protein>
    <recommendedName>
        <fullName evidence="3">DUF4432 domain-containing protein</fullName>
    </recommendedName>
</protein>
<dbReference type="InterPro" id="IPR014718">
    <property type="entry name" value="GH-type_carb-bd"/>
</dbReference>
<dbReference type="eggNOG" id="COG2017">
    <property type="taxonomic scope" value="Bacteria"/>
</dbReference>
<dbReference type="Pfam" id="PF14486">
    <property type="entry name" value="DUF4432"/>
    <property type="match status" value="1"/>
</dbReference>
<dbReference type="AlphaFoldDB" id="Q1AYM2"/>
<keyword evidence="2" id="KW-1185">Reference proteome</keyword>
<sequence length="375" mass="41997">MVRLWGGEYGRRELLRRVGRLEQVAGVRLVTLGDGAGRGVRALEFRTGSGLSFDVLVDRAFDIGRCEFGGRSLCWLSGVGTSGPWFYEPEGLGFFRTFGGGMLTTCGLDHTLFMAEDTAEQYHYPPKRTERYGLHGRVSNLPARLVGYGERWEGEGCVLWAEGEVLQAAVFGERLLLRRRVEARVGESRITVRDEVENAGFDPTPHMYLYHVNVGFPVVDEGAELLAPAVSVTPRGDYPAEGYGRFHAPEEGYVERVFEHELAAEEGGTVPVAVVNRRLGLGVYQLYDRNQFPHHFVWRMLGEGTYVVGIEPSTNRTAGRLDARRRGELIRLRAGERRAYGMELGVLEGESEIERFARRVASSKARRARREGEAR</sequence>
<dbReference type="OrthoDB" id="9791280at2"/>
<dbReference type="STRING" id="266117.Rxyl_0532"/>
<organism evidence="1 2">
    <name type="scientific">Rubrobacter xylanophilus (strain DSM 9941 / JCM 11954 / NBRC 16129 / PRD-1)</name>
    <dbReference type="NCBI Taxonomy" id="266117"/>
    <lineage>
        <taxon>Bacteria</taxon>
        <taxon>Bacillati</taxon>
        <taxon>Actinomycetota</taxon>
        <taxon>Rubrobacteria</taxon>
        <taxon>Rubrobacterales</taxon>
        <taxon>Rubrobacteraceae</taxon>
        <taxon>Rubrobacter</taxon>
    </lineage>
</organism>
<reference evidence="1 2" key="1">
    <citation type="submission" date="2006-06" db="EMBL/GenBank/DDBJ databases">
        <title>Complete sequence of Rubrobacter xylanophilus DSM 9941.</title>
        <authorList>
            <consortium name="US DOE Joint Genome Institute"/>
            <person name="Copeland A."/>
            <person name="Lucas S."/>
            <person name="Lapidus A."/>
            <person name="Barry K."/>
            <person name="Detter J.C."/>
            <person name="Glavina del Rio T."/>
            <person name="Hammon N."/>
            <person name="Israni S."/>
            <person name="Dalin E."/>
            <person name="Tice H."/>
            <person name="Pitluck S."/>
            <person name="Munk A.C."/>
            <person name="Brettin T."/>
            <person name="Bruce D."/>
            <person name="Han C."/>
            <person name="Tapia R."/>
            <person name="Gilna P."/>
            <person name="Schmutz J."/>
            <person name="Larimer F."/>
            <person name="Land M."/>
            <person name="Hauser L."/>
            <person name="Kyrpides N."/>
            <person name="Lykidis A."/>
            <person name="da Costa M.S."/>
            <person name="Rainey F.A."/>
            <person name="Empadinhas N."/>
            <person name="Jolivet E."/>
            <person name="Battista J.R."/>
            <person name="Richardson P."/>
        </authorList>
    </citation>
    <scope>NUCLEOTIDE SEQUENCE [LARGE SCALE GENOMIC DNA]</scope>
    <source>
        <strain evidence="2">DSM 9941 / JCM 11954 / NBRC 16129 / PRD-1</strain>
    </source>
</reference>
<dbReference type="CDD" id="cd09023">
    <property type="entry name" value="Aldose_epim_Ec_c4013"/>
    <property type="match status" value="1"/>
</dbReference>
<dbReference type="KEGG" id="rxy:Rxyl_0532"/>
<proteinExistence type="predicted"/>
<evidence type="ECO:0000313" key="1">
    <source>
        <dbReference type="EMBL" id="ABG03506.1"/>
    </source>
</evidence>
<dbReference type="Gene3D" id="2.70.98.10">
    <property type="match status" value="1"/>
</dbReference>
<dbReference type="EMBL" id="CP000386">
    <property type="protein sequence ID" value="ABG03506.1"/>
    <property type="molecule type" value="Genomic_DNA"/>
</dbReference>
<dbReference type="Proteomes" id="UP000006637">
    <property type="component" value="Chromosome"/>
</dbReference>
<dbReference type="GO" id="GO:0030246">
    <property type="term" value="F:carbohydrate binding"/>
    <property type="evidence" value="ECO:0007669"/>
    <property type="project" value="InterPro"/>
</dbReference>
<dbReference type="InterPro" id="IPR027839">
    <property type="entry name" value="DUF4432"/>
</dbReference>
<accession>Q1AYM2</accession>
<dbReference type="HOGENOM" id="CLU_056939_0_0_11"/>
<evidence type="ECO:0008006" key="3">
    <source>
        <dbReference type="Google" id="ProtNLM"/>
    </source>
</evidence>
<gene>
    <name evidence="1" type="ordered locus">Rxyl_0532</name>
</gene>
<dbReference type="PhylomeDB" id="Q1AYM2"/>
<evidence type="ECO:0000313" key="2">
    <source>
        <dbReference type="Proteomes" id="UP000006637"/>
    </source>
</evidence>
<name>Q1AYM2_RUBXD</name>